<reference evidence="1" key="1">
    <citation type="submission" date="2021-06" db="EMBL/GenBank/DDBJ databases">
        <authorList>
            <person name="Hodson N. C."/>
            <person name="Mongue J. A."/>
            <person name="Jaron S. K."/>
        </authorList>
    </citation>
    <scope>NUCLEOTIDE SEQUENCE</scope>
</reference>
<dbReference type="AlphaFoldDB" id="A0A8J2LC84"/>
<feature type="non-terminal residue" evidence="1">
    <location>
        <position position="1"/>
    </location>
</feature>
<proteinExistence type="predicted"/>
<dbReference type="Proteomes" id="UP000708208">
    <property type="component" value="Unassembled WGS sequence"/>
</dbReference>
<organism evidence="1 2">
    <name type="scientific">Allacma fusca</name>
    <dbReference type="NCBI Taxonomy" id="39272"/>
    <lineage>
        <taxon>Eukaryota</taxon>
        <taxon>Metazoa</taxon>
        <taxon>Ecdysozoa</taxon>
        <taxon>Arthropoda</taxon>
        <taxon>Hexapoda</taxon>
        <taxon>Collembola</taxon>
        <taxon>Symphypleona</taxon>
        <taxon>Sminthuridae</taxon>
        <taxon>Allacma</taxon>
    </lineage>
</organism>
<dbReference type="EMBL" id="CAJVCH010554831">
    <property type="protein sequence ID" value="CAG7830229.1"/>
    <property type="molecule type" value="Genomic_DNA"/>
</dbReference>
<evidence type="ECO:0000313" key="1">
    <source>
        <dbReference type="EMBL" id="CAG7830229.1"/>
    </source>
</evidence>
<name>A0A8J2LC84_9HEXA</name>
<sequence length="39" mass="4185">SSISSKLSSETSPYRDLDVNVILTTLTAVAATVYPTRKV</sequence>
<keyword evidence="2" id="KW-1185">Reference proteome</keyword>
<evidence type="ECO:0000313" key="2">
    <source>
        <dbReference type="Proteomes" id="UP000708208"/>
    </source>
</evidence>
<protein>
    <submittedName>
        <fullName evidence="1">Uncharacterized protein</fullName>
    </submittedName>
</protein>
<comment type="caution">
    <text evidence="1">The sequence shown here is derived from an EMBL/GenBank/DDBJ whole genome shotgun (WGS) entry which is preliminary data.</text>
</comment>
<gene>
    <name evidence="1" type="ORF">AFUS01_LOCUS40048</name>
</gene>
<accession>A0A8J2LC84</accession>